<feature type="region of interest" description="Disordered" evidence="1">
    <location>
        <begin position="29"/>
        <end position="56"/>
    </location>
</feature>
<dbReference type="GeneID" id="87876979"/>
<name>A0AAJ0IEL0_9PEZI</name>
<dbReference type="EMBL" id="JAULSX010000001">
    <property type="protein sequence ID" value="KAK3498814.1"/>
    <property type="molecule type" value="Genomic_DNA"/>
</dbReference>
<dbReference type="AlphaFoldDB" id="A0AAJ0IEL0"/>
<dbReference type="RefSeq" id="XP_062696447.1">
    <property type="nucleotide sequence ID" value="XM_062839357.1"/>
</dbReference>
<gene>
    <name evidence="2" type="ORF">B0T23DRAFT_409026</name>
</gene>
<dbReference type="Proteomes" id="UP001285908">
    <property type="component" value="Unassembled WGS sequence"/>
</dbReference>
<proteinExistence type="predicted"/>
<reference evidence="2 3" key="1">
    <citation type="journal article" date="2023" name="Mol. Phylogenet. Evol.">
        <title>Genome-scale phylogeny and comparative genomics of the fungal order Sordariales.</title>
        <authorList>
            <person name="Hensen N."/>
            <person name="Bonometti L."/>
            <person name="Westerberg I."/>
            <person name="Brannstrom I.O."/>
            <person name="Guillou S."/>
            <person name="Cros-Aarteil S."/>
            <person name="Calhoun S."/>
            <person name="Haridas S."/>
            <person name="Kuo A."/>
            <person name="Mondo S."/>
            <person name="Pangilinan J."/>
            <person name="Riley R."/>
            <person name="LaButti K."/>
            <person name="Andreopoulos B."/>
            <person name="Lipzen A."/>
            <person name="Chen C."/>
            <person name="Yan M."/>
            <person name="Daum C."/>
            <person name="Ng V."/>
            <person name="Clum A."/>
            <person name="Steindorff A."/>
            <person name="Ohm R.A."/>
            <person name="Martin F."/>
            <person name="Silar P."/>
            <person name="Natvig D.O."/>
            <person name="Lalanne C."/>
            <person name="Gautier V."/>
            <person name="Ament-Velasquez S.L."/>
            <person name="Kruys A."/>
            <person name="Hutchinson M.I."/>
            <person name="Powell A.J."/>
            <person name="Barry K."/>
            <person name="Miller A.N."/>
            <person name="Grigoriev I.V."/>
            <person name="Debuchy R."/>
            <person name="Gladieux P."/>
            <person name="Hiltunen Thoren M."/>
            <person name="Johannesson H."/>
        </authorList>
    </citation>
    <scope>NUCLEOTIDE SEQUENCE [LARGE SCALE GENOMIC DNA]</scope>
    <source>
        <strain evidence="2 3">FGSC 10403</strain>
    </source>
</reference>
<evidence type="ECO:0000313" key="3">
    <source>
        <dbReference type="Proteomes" id="UP001285908"/>
    </source>
</evidence>
<organism evidence="2 3">
    <name type="scientific">Neurospora hispaniola</name>
    <dbReference type="NCBI Taxonomy" id="588809"/>
    <lineage>
        <taxon>Eukaryota</taxon>
        <taxon>Fungi</taxon>
        <taxon>Dikarya</taxon>
        <taxon>Ascomycota</taxon>
        <taxon>Pezizomycotina</taxon>
        <taxon>Sordariomycetes</taxon>
        <taxon>Sordariomycetidae</taxon>
        <taxon>Sordariales</taxon>
        <taxon>Sordariaceae</taxon>
        <taxon>Neurospora</taxon>
    </lineage>
</organism>
<accession>A0AAJ0IEL0</accession>
<evidence type="ECO:0000256" key="1">
    <source>
        <dbReference type="SAM" id="MobiDB-lite"/>
    </source>
</evidence>
<evidence type="ECO:0000313" key="2">
    <source>
        <dbReference type="EMBL" id="KAK3498814.1"/>
    </source>
</evidence>
<protein>
    <submittedName>
        <fullName evidence="2">Uncharacterized protein</fullName>
    </submittedName>
</protein>
<sequence length="56" mass="5817">MIGQIPPALIGTFGHLPSRIGAFPLLPPGLETRSRVPQPSDTAAAEPHSWESLGSG</sequence>
<comment type="caution">
    <text evidence="2">The sequence shown here is derived from an EMBL/GenBank/DDBJ whole genome shotgun (WGS) entry which is preliminary data.</text>
</comment>
<keyword evidence="3" id="KW-1185">Reference proteome</keyword>